<evidence type="ECO:0000313" key="2">
    <source>
        <dbReference type="Proteomes" id="UP000022835"/>
    </source>
</evidence>
<comment type="caution">
    <text evidence="1">The sequence shown here is derived from an EMBL/GenBank/DDBJ whole genome shotgun (WGS) entry which is preliminary data.</text>
</comment>
<dbReference type="EMBL" id="JALN02000001">
    <property type="protein sequence ID" value="KDF01890.1"/>
    <property type="molecule type" value="Genomic_DNA"/>
</dbReference>
<accession>A0A064CMW9</accession>
<sequence>MPTICLQTVPGGAGLTVGENEFAPPGDTAFSVGEGATVDDGVVVVDEGASFAFELHAVNAPIPTIAAPPAKSAI</sequence>
<organism evidence="1 2">
    <name type="scientific">Mycolicibacterium aromaticivorans JS19b1 = JCM 16368</name>
    <dbReference type="NCBI Taxonomy" id="1440774"/>
    <lineage>
        <taxon>Bacteria</taxon>
        <taxon>Bacillati</taxon>
        <taxon>Actinomycetota</taxon>
        <taxon>Actinomycetes</taxon>
        <taxon>Mycobacteriales</taxon>
        <taxon>Mycobacteriaceae</taxon>
        <taxon>Mycolicibacterium</taxon>
    </lineage>
</organism>
<dbReference type="AlphaFoldDB" id="A0A064CMW9"/>
<name>A0A064CMW9_9MYCO</name>
<gene>
    <name evidence="1" type="ORF">Y900_023895</name>
</gene>
<proteinExistence type="predicted"/>
<protein>
    <submittedName>
        <fullName evidence="1">Uncharacterized protein</fullName>
    </submittedName>
</protein>
<keyword evidence="2" id="KW-1185">Reference proteome</keyword>
<reference evidence="1" key="1">
    <citation type="submission" date="2014-05" db="EMBL/GenBank/DDBJ databases">
        <title>Genome sequence of Mycobacterium aromaticivorans strain JS19b1T (= DSM 45407T).</title>
        <authorList>
            <person name="Kwak Y."/>
            <person name="Park G.-S."/>
            <person name="Li Q.X."/>
            <person name="Lee S.-E."/>
            <person name="Shin J.-H."/>
        </authorList>
    </citation>
    <scope>NUCLEOTIDE SEQUENCE [LARGE SCALE GENOMIC DNA]</scope>
    <source>
        <strain evidence="1">JS19b1</strain>
    </source>
</reference>
<dbReference type="Proteomes" id="UP000022835">
    <property type="component" value="Unassembled WGS sequence"/>
</dbReference>
<evidence type="ECO:0000313" key="1">
    <source>
        <dbReference type="EMBL" id="KDF01890.1"/>
    </source>
</evidence>